<keyword evidence="3" id="KW-1185">Reference proteome</keyword>
<keyword evidence="1" id="KW-1133">Transmembrane helix</keyword>
<evidence type="ECO:0000313" key="3">
    <source>
        <dbReference type="Proteomes" id="UP001281003"/>
    </source>
</evidence>
<dbReference type="EMBL" id="JAUTDP010000003">
    <property type="protein sequence ID" value="KAK3400590.1"/>
    <property type="molecule type" value="Genomic_DNA"/>
</dbReference>
<gene>
    <name evidence="2" type="ORF">B0T20DRAFT_149117</name>
</gene>
<sequence length="168" mass="18957">MTQEACWRHRCGIPQVPIHLLTGSCVSDKLSLLPNFVPAHQRHAPTQTSPRRWDDHPTQHLPTHALHKVKLPALLPTTATGISHIVQRFSILDFQSSTLKSPKTRVRTPVWELATFFLGIFAFFTLSVKACVPFFIGGKFIRPSISLMRVCFVCFCNRSRSRCSSCSN</sequence>
<evidence type="ECO:0000256" key="1">
    <source>
        <dbReference type="SAM" id="Phobius"/>
    </source>
</evidence>
<dbReference type="AlphaFoldDB" id="A0AAE0PJD0"/>
<reference evidence="2" key="1">
    <citation type="journal article" date="2023" name="Mol. Phylogenet. Evol.">
        <title>Genome-scale phylogeny and comparative genomics of the fungal order Sordariales.</title>
        <authorList>
            <person name="Hensen N."/>
            <person name="Bonometti L."/>
            <person name="Westerberg I."/>
            <person name="Brannstrom I.O."/>
            <person name="Guillou S."/>
            <person name="Cros-Aarteil S."/>
            <person name="Calhoun S."/>
            <person name="Haridas S."/>
            <person name="Kuo A."/>
            <person name="Mondo S."/>
            <person name="Pangilinan J."/>
            <person name="Riley R."/>
            <person name="LaButti K."/>
            <person name="Andreopoulos B."/>
            <person name="Lipzen A."/>
            <person name="Chen C."/>
            <person name="Yan M."/>
            <person name="Daum C."/>
            <person name="Ng V."/>
            <person name="Clum A."/>
            <person name="Steindorff A."/>
            <person name="Ohm R.A."/>
            <person name="Martin F."/>
            <person name="Silar P."/>
            <person name="Natvig D.O."/>
            <person name="Lalanne C."/>
            <person name="Gautier V."/>
            <person name="Ament-Velasquez S.L."/>
            <person name="Kruys A."/>
            <person name="Hutchinson M.I."/>
            <person name="Powell A.J."/>
            <person name="Barry K."/>
            <person name="Miller A.N."/>
            <person name="Grigoriev I.V."/>
            <person name="Debuchy R."/>
            <person name="Gladieux P."/>
            <person name="Hiltunen Thoren M."/>
            <person name="Johannesson H."/>
        </authorList>
    </citation>
    <scope>NUCLEOTIDE SEQUENCE</scope>
    <source>
        <strain evidence="2">FGSC 1904</strain>
    </source>
</reference>
<feature type="transmembrane region" description="Helical" evidence="1">
    <location>
        <begin position="110"/>
        <end position="136"/>
    </location>
</feature>
<evidence type="ECO:0000313" key="2">
    <source>
        <dbReference type="EMBL" id="KAK3400590.1"/>
    </source>
</evidence>
<dbReference type="Proteomes" id="UP001281003">
    <property type="component" value="Unassembled WGS sequence"/>
</dbReference>
<name>A0AAE0PJD0_SORBR</name>
<proteinExistence type="predicted"/>
<protein>
    <submittedName>
        <fullName evidence="2">Uncharacterized protein</fullName>
    </submittedName>
</protein>
<keyword evidence="1" id="KW-0472">Membrane</keyword>
<accession>A0AAE0PJD0</accession>
<comment type="caution">
    <text evidence="2">The sequence shown here is derived from an EMBL/GenBank/DDBJ whole genome shotgun (WGS) entry which is preliminary data.</text>
</comment>
<reference evidence="2" key="2">
    <citation type="submission" date="2023-07" db="EMBL/GenBank/DDBJ databases">
        <authorList>
            <consortium name="Lawrence Berkeley National Laboratory"/>
            <person name="Haridas S."/>
            <person name="Hensen N."/>
            <person name="Bonometti L."/>
            <person name="Westerberg I."/>
            <person name="Brannstrom I.O."/>
            <person name="Guillou S."/>
            <person name="Cros-Aarteil S."/>
            <person name="Calhoun S."/>
            <person name="Kuo A."/>
            <person name="Mondo S."/>
            <person name="Pangilinan J."/>
            <person name="Riley R."/>
            <person name="LaButti K."/>
            <person name="Andreopoulos B."/>
            <person name="Lipzen A."/>
            <person name="Chen C."/>
            <person name="Yanf M."/>
            <person name="Daum C."/>
            <person name="Ng V."/>
            <person name="Clum A."/>
            <person name="Steindorff A."/>
            <person name="Ohm R."/>
            <person name="Martin F."/>
            <person name="Silar P."/>
            <person name="Natvig D."/>
            <person name="Lalanne C."/>
            <person name="Gautier V."/>
            <person name="Ament-velasquez S.L."/>
            <person name="Kruys A."/>
            <person name="Hutchinson M.I."/>
            <person name="Powell A.J."/>
            <person name="Barry K."/>
            <person name="Miller A.N."/>
            <person name="Grigoriev I.V."/>
            <person name="Debuchy R."/>
            <person name="Gladieux P."/>
            <person name="Thoren M.H."/>
            <person name="Johannesson H."/>
        </authorList>
    </citation>
    <scope>NUCLEOTIDE SEQUENCE</scope>
    <source>
        <strain evidence="2">FGSC 1904</strain>
    </source>
</reference>
<keyword evidence="1" id="KW-0812">Transmembrane</keyword>
<organism evidence="2 3">
    <name type="scientific">Sordaria brevicollis</name>
    <dbReference type="NCBI Taxonomy" id="83679"/>
    <lineage>
        <taxon>Eukaryota</taxon>
        <taxon>Fungi</taxon>
        <taxon>Dikarya</taxon>
        <taxon>Ascomycota</taxon>
        <taxon>Pezizomycotina</taxon>
        <taxon>Sordariomycetes</taxon>
        <taxon>Sordariomycetidae</taxon>
        <taxon>Sordariales</taxon>
        <taxon>Sordariaceae</taxon>
        <taxon>Sordaria</taxon>
    </lineage>
</organism>